<organism evidence="1 2">
    <name type="scientific">Bradyrhizobium hipponense</name>
    <dbReference type="NCBI Taxonomy" id="2605638"/>
    <lineage>
        <taxon>Bacteria</taxon>
        <taxon>Pseudomonadati</taxon>
        <taxon>Pseudomonadota</taxon>
        <taxon>Alphaproteobacteria</taxon>
        <taxon>Hyphomicrobiales</taxon>
        <taxon>Nitrobacteraceae</taxon>
        <taxon>Bradyrhizobium</taxon>
    </lineage>
</organism>
<dbReference type="Proteomes" id="UP000324797">
    <property type="component" value="Unassembled WGS sequence"/>
</dbReference>
<dbReference type="Gene3D" id="3.30.9.10">
    <property type="entry name" value="D-Amino Acid Oxidase, subunit A, domain 2"/>
    <property type="match status" value="1"/>
</dbReference>
<protein>
    <recommendedName>
        <fullName evidence="3">FAD dependent oxidoreductase domain-containing protein</fullName>
    </recommendedName>
</protein>
<dbReference type="AlphaFoldDB" id="A0A5S4YUD9"/>
<reference evidence="1 2" key="1">
    <citation type="submission" date="2019-08" db="EMBL/GenBank/DDBJ databases">
        <title>Bradyrhizobium hipponensis sp. nov., a rhizobium isolated from a Lupinus angustifolius root nodule in Tunisia.</title>
        <authorList>
            <person name="Off K."/>
            <person name="Rejili M."/>
            <person name="Mars M."/>
            <person name="Brachmann A."/>
            <person name="Marin M."/>
        </authorList>
    </citation>
    <scope>NUCLEOTIDE SEQUENCE [LARGE SCALE GENOMIC DNA]</scope>
    <source>
        <strain evidence="2">aSej3</strain>
    </source>
</reference>
<name>A0A5S4YUD9_9BRAD</name>
<dbReference type="RefSeq" id="WP_148737937.1">
    <property type="nucleotide sequence ID" value="NZ_VSTH01000014.1"/>
</dbReference>
<proteinExistence type="predicted"/>
<keyword evidence="2" id="KW-1185">Reference proteome</keyword>
<dbReference type="Gene3D" id="3.50.50.60">
    <property type="entry name" value="FAD/NAD(P)-binding domain"/>
    <property type="match status" value="1"/>
</dbReference>
<evidence type="ECO:0000313" key="2">
    <source>
        <dbReference type="Proteomes" id="UP000324797"/>
    </source>
</evidence>
<accession>A0A5S4YUD9</accession>
<evidence type="ECO:0000313" key="1">
    <source>
        <dbReference type="EMBL" id="TYO67986.1"/>
    </source>
</evidence>
<dbReference type="EMBL" id="VSTH01000014">
    <property type="protein sequence ID" value="TYO67986.1"/>
    <property type="molecule type" value="Genomic_DNA"/>
</dbReference>
<dbReference type="InterPro" id="IPR036188">
    <property type="entry name" value="FAD/NAD-bd_sf"/>
</dbReference>
<evidence type="ECO:0008006" key="3">
    <source>
        <dbReference type="Google" id="ProtNLM"/>
    </source>
</evidence>
<gene>
    <name evidence="1" type="ORF">FXV83_04255</name>
</gene>
<sequence>MTNGGLEAMTTDQGRIDCDRAVICAGIWSKALTEAAGDRVFLASERGYHGVIAFLPPARGFRSLRVQVFQILEWPHVHDVRTGRSRKILRPIWASSANGTASDRRLYEEASTGVALSAAEIFSTRPKTTAVIAADRPIMSCAGSWDRRYECLNSMPEQPACNV</sequence>
<comment type="caution">
    <text evidence="1">The sequence shown here is derived from an EMBL/GenBank/DDBJ whole genome shotgun (WGS) entry which is preliminary data.</text>
</comment>
<dbReference type="SUPFAM" id="SSF51905">
    <property type="entry name" value="FAD/NAD(P)-binding domain"/>
    <property type="match status" value="1"/>
</dbReference>